<dbReference type="HAMAP" id="MF_01635">
    <property type="entry name" value="UbiA"/>
    <property type="match status" value="1"/>
</dbReference>
<comment type="catalytic activity">
    <reaction evidence="11">
        <text>all-trans-octaprenyl diphosphate + 4-hydroxybenzoate = 4-hydroxy-3-(all-trans-octaprenyl)benzoate + diphosphate</text>
        <dbReference type="Rhea" id="RHEA:27782"/>
        <dbReference type="ChEBI" id="CHEBI:1617"/>
        <dbReference type="ChEBI" id="CHEBI:17879"/>
        <dbReference type="ChEBI" id="CHEBI:33019"/>
        <dbReference type="ChEBI" id="CHEBI:57711"/>
        <dbReference type="EC" id="2.5.1.39"/>
    </reaction>
</comment>
<evidence type="ECO:0000256" key="12">
    <source>
        <dbReference type="NCBIfam" id="TIGR01474"/>
    </source>
</evidence>
<accession>A0ABT2ZSP8</accession>
<comment type="caution">
    <text evidence="13">The sequence shown here is derived from an EMBL/GenBank/DDBJ whole genome shotgun (WGS) entry which is preliminary data.</text>
</comment>
<feature type="transmembrane region" description="Helical" evidence="11">
    <location>
        <begin position="165"/>
        <end position="184"/>
    </location>
</feature>
<evidence type="ECO:0000256" key="5">
    <source>
        <dbReference type="ARBA" id="ARBA00022519"/>
    </source>
</evidence>
<comment type="subcellular location">
    <subcellularLocation>
        <location evidence="11">Cell inner membrane</location>
        <topology evidence="11">Multi-pass membrane protein</topology>
    </subcellularLocation>
    <subcellularLocation>
        <location evidence="2">Membrane</location>
        <topology evidence="2">Multi-pass membrane protein</topology>
    </subcellularLocation>
</comment>
<organism evidence="13 14">
    <name type="scientific">Albidovulum litorale</name>
    <dbReference type="NCBI Taxonomy" id="2984134"/>
    <lineage>
        <taxon>Bacteria</taxon>
        <taxon>Pseudomonadati</taxon>
        <taxon>Pseudomonadota</taxon>
        <taxon>Alphaproteobacteria</taxon>
        <taxon>Rhodobacterales</taxon>
        <taxon>Paracoccaceae</taxon>
        <taxon>Albidovulum</taxon>
    </lineage>
</organism>
<dbReference type="Pfam" id="PF01040">
    <property type="entry name" value="UbiA"/>
    <property type="match status" value="1"/>
</dbReference>
<comment type="cofactor">
    <cofactor evidence="1 11">
        <name>Mg(2+)</name>
        <dbReference type="ChEBI" id="CHEBI:18420"/>
    </cofactor>
</comment>
<reference evidence="13 14" key="1">
    <citation type="submission" date="2022-10" db="EMBL/GenBank/DDBJ databases">
        <title>Defluviimonas sp. nov., isolated from ocean surface sediments.</title>
        <authorList>
            <person name="He W."/>
            <person name="Wang L."/>
            <person name="Zhang D.-F."/>
        </authorList>
    </citation>
    <scope>NUCLEOTIDE SEQUENCE [LARGE SCALE GENOMIC DNA]</scope>
    <source>
        <strain evidence="13 14">WL0050</strain>
    </source>
</reference>
<evidence type="ECO:0000256" key="1">
    <source>
        <dbReference type="ARBA" id="ARBA00001946"/>
    </source>
</evidence>
<dbReference type="Gene3D" id="1.20.120.1780">
    <property type="entry name" value="UbiA prenyltransferase"/>
    <property type="match status" value="1"/>
</dbReference>
<feature type="transmembrane region" description="Helical" evidence="11">
    <location>
        <begin position="239"/>
        <end position="260"/>
    </location>
</feature>
<feature type="transmembrane region" description="Helical" evidence="11">
    <location>
        <begin position="44"/>
        <end position="63"/>
    </location>
</feature>
<keyword evidence="8 11" id="KW-0812">Transmembrane</keyword>
<keyword evidence="9 11" id="KW-1133">Transmembrane helix</keyword>
<name>A0ABT2ZSP8_9RHOB</name>
<evidence type="ECO:0000256" key="2">
    <source>
        <dbReference type="ARBA" id="ARBA00004141"/>
    </source>
</evidence>
<evidence type="ECO:0000256" key="8">
    <source>
        <dbReference type="ARBA" id="ARBA00022692"/>
    </source>
</evidence>
<dbReference type="InterPro" id="IPR006370">
    <property type="entry name" value="HB_polyprenyltransferase-like"/>
</dbReference>
<evidence type="ECO:0000256" key="4">
    <source>
        <dbReference type="ARBA" id="ARBA00022475"/>
    </source>
</evidence>
<dbReference type="GO" id="GO:0008412">
    <property type="term" value="F:4-hydroxybenzoate polyprenyltransferase activity"/>
    <property type="evidence" value="ECO:0007669"/>
    <property type="project" value="UniProtKB-EC"/>
</dbReference>
<evidence type="ECO:0000256" key="9">
    <source>
        <dbReference type="ARBA" id="ARBA00022989"/>
    </source>
</evidence>
<dbReference type="InterPro" id="IPR044878">
    <property type="entry name" value="UbiA_sf"/>
</dbReference>
<keyword evidence="5 11" id="KW-0997">Cell inner membrane</keyword>
<dbReference type="InterPro" id="IPR039653">
    <property type="entry name" value="Prenyltransferase"/>
</dbReference>
<feature type="transmembrane region" description="Helical" evidence="11">
    <location>
        <begin position="141"/>
        <end position="160"/>
    </location>
</feature>
<evidence type="ECO:0000256" key="3">
    <source>
        <dbReference type="ARBA" id="ARBA00005985"/>
    </source>
</evidence>
<keyword evidence="6 11" id="KW-0808">Transferase</keyword>
<dbReference type="Gene3D" id="1.10.357.140">
    <property type="entry name" value="UbiA prenyltransferase"/>
    <property type="match status" value="1"/>
</dbReference>
<dbReference type="EMBL" id="JAOWKZ010000004">
    <property type="protein sequence ID" value="MCV2874057.1"/>
    <property type="molecule type" value="Genomic_DNA"/>
</dbReference>
<dbReference type="NCBIfam" id="TIGR01474">
    <property type="entry name" value="ubiA_proteo"/>
    <property type="match status" value="1"/>
</dbReference>
<protein>
    <recommendedName>
        <fullName evidence="11 12">4-hydroxybenzoate octaprenyltransferase</fullName>
        <ecNumber evidence="11 12">2.5.1.39</ecNumber>
    </recommendedName>
    <alternativeName>
        <fullName evidence="11">4-HB polyprenyltransferase</fullName>
    </alternativeName>
</protein>
<comment type="pathway">
    <text evidence="11">Cofactor biosynthesis; ubiquinone biosynthesis.</text>
</comment>
<proteinExistence type="inferred from homology"/>
<evidence type="ECO:0000313" key="14">
    <source>
        <dbReference type="Proteomes" id="UP001652564"/>
    </source>
</evidence>
<dbReference type="CDD" id="cd13959">
    <property type="entry name" value="PT_UbiA_COQ2"/>
    <property type="match status" value="1"/>
</dbReference>
<gene>
    <name evidence="11 13" type="primary">ubiA</name>
    <name evidence="13" type="ORF">OEZ71_17305</name>
</gene>
<evidence type="ECO:0000313" key="13">
    <source>
        <dbReference type="EMBL" id="MCV2874057.1"/>
    </source>
</evidence>
<evidence type="ECO:0000256" key="6">
    <source>
        <dbReference type="ARBA" id="ARBA00022679"/>
    </source>
</evidence>
<dbReference type="InterPro" id="IPR000537">
    <property type="entry name" value="UbiA_prenyltransferase"/>
</dbReference>
<keyword evidence="10 11" id="KW-0472">Membrane</keyword>
<comment type="function">
    <text evidence="11">Catalyzes the prenylation of para-hydroxybenzoate (PHB) with an all-trans polyprenyl group. Mediates the second step in the final reaction sequence of ubiquinone-8 (UQ-8) biosynthesis, which is the condensation of the polyisoprenoid side chain with PHB, generating the first membrane-bound Q intermediate 3-octaprenyl-4-hydroxybenzoate.</text>
</comment>
<keyword evidence="11" id="KW-0460">Magnesium</keyword>
<comment type="similarity">
    <text evidence="3 11">Belongs to the UbiA prenyltransferase family.</text>
</comment>
<dbReference type="Proteomes" id="UP001652564">
    <property type="component" value="Unassembled WGS sequence"/>
</dbReference>
<sequence>MSAPDETPEPAGTVADAVRGNWVDRWAPEPTRPYLRLSRADRPIGTWLLLIPCLWGVALAAAMDGWRQWDIWIILGCALGAWLMRGAGCTWNDITDRDFDAAVARTRSRPIPSGQVSVKQALIWMVAQMGAAALILFSYNWLTVLLGISSLGLVAIYPYAKRFTWWPQVFLGLAFNWGAILAFAAHSGTVALPAVLLYAAGIAWTLFYDTIYAHQDKEDDVLIGVKSTARLFGAATGKWLGLFLILTVTLMSAAILTALLPTAGPVKLGLALIAPWAMGWHLLWQMRQLDIDDPEGCLKLFRRNRDTGLIAALFLAIGGLV</sequence>
<feature type="transmembrane region" description="Helical" evidence="11">
    <location>
        <begin position="190"/>
        <end position="208"/>
    </location>
</feature>
<dbReference type="InterPro" id="IPR030470">
    <property type="entry name" value="UbiA_prenylTrfase_CS"/>
</dbReference>
<dbReference type="RefSeq" id="WP_263741309.1">
    <property type="nucleotide sequence ID" value="NZ_JAOWKZ010000004.1"/>
</dbReference>
<evidence type="ECO:0000256" key="10">
    <source>
        <dbReference type="ARBA" id="ARBA00023136"/>
    </source>
</evidence>
<dbReference type="PANTHER" id="PTHR11048:SF28">
    <property type="entry name" value="4-HYDROXYBENZOATE POLYPRENYLTRANSFERASE, MITOCHONDRIAL"/>
    <property type="match status" value="1"/>
</dbReference>
<keyword evidence="4 11" id="KW-1003">Cell membrane</keyword>
<feature type="transmembrane region" description="Helical" evidence="11">
    <location>
        <begin position="69"/>
        <end position="87"/>
    </location>
</feature>
<dbReference type="PANTHER" id="PTHR11048">
    <property type="entry name" value="PRENYLTRANSFERASES"/>
    <property type="match status" value="1"/>
</dbReference>
<dbReference type="EC" id="2.5.1.39" evidence="11 12"/>
<keyword evidence="14" id="KW-1185">Reference proteome</keyword>
<dbReference type="PROSITE" id="PS00943">
    <property type="entry name" value="UBIA"/>
    <property type="match status" value="1"/>
</dbReference>
<evidence type="ECO:0000256" key="7">
    <source>
        <dbReference type="ARBA" id="ARBA00022688"/>
    </source>
</evidence>
<keyword evidence="7 11" id="KW-0831">Ubiquinone biosynthesis</keyword>
<evidence type="ECO:0000256" key="11">
    <source>
        <dbReference type="HAMAP-Rule" id="MF_01635"/>
    </source>
</evidence>